<evidence type="ECO:0000256" key="1">
    <source>
        <dbReference type="ARBA" id="ARBA00004123"/>
    </source>
</evidence>
<name>A0A1X0SGC3_RHIZD</name>
<dbReference type="GO" id="GO:0000978">
    <property type="term" value="F:RNA polymerase II cis-regulatory region sequence-specific DNA binding"/>
    <property type="evidence" value="ECO:0007669"/>
    <property type="project" value="TreeGrafter"/>
</dbReference>
<feature type="compositionally biased region" description="Basic and acidic residues" evidence="4">
    <location>
        <begin position="35"/>
        <end position="52"/>
    </location>
</feature>
<keyword evidence="3" id="KW-0539">Nucleus</keyword>
<organism evidence="6 7">
    <name type="scientific">Rhizopus microsporus</name>
    <dbReference type="NCBI Taxonomy" id="58291"/>
    <lineage>
        <taxon>Eukaryota</taxon>
        <taxon>Fungi</taxon>
        <taxon>Fungi incertae sedis</taxon>
        <taxon>Mucoromycota</taxon>
        <taxon>Mucoromycotina</taxon>
        <taxon>Mucoromycetes</taxon>
        <taxon>Mucorales</taxon>
        <taxon>Mucorineae</taxon>
        <taxon>Rhizopodaceae</taxon>
        <taxon>Rhizopus</taxon>
    </lineage>
</organism>
<sequence>MSIQEKKKKDKSKKKDKKHKKDKKKEKKHKKNKVALKESNKNAEIKESKSDMTIDQVSTKDIFVNQTKKKTTKQYQSASDSDDTDKEQSTQRPSVSKADQKQYQSASDSDDTDKEQSTQRPSVLKTDQKQYQSASDSDDTDQEQSTQRQSVSKTDQKQHPSASDSDETDQDQQPLSIIERKRKRSSSNYRTREIIEDSDESDFSSSDDSEPNVDQFALGNQKKRKLKSNRICNRRTLEYNKDASAAENFKGKASSAFVPTVHQDFFISDSDSDTDSNDDYNSDSFPEWQRSFKNRPANASHWPRARRFGYSDNLKLEKRIKKICRRENISFQQVQEIFASDRPSAHLKFFQKIARPFPNVSLKSLAMHCRDAYHPKRDNTPWTGEEVKKLNELVKVYGANPKKLSEHLNRTPLDISRYMNRNRTNDISKVSRGRWTKEEDELLAKAVAKQLATGDGKLRAIDIEPLFNSKKTKEQIHNRYKRIRHRIKPDGTLMEDRKATVIEELEYLEKLKEQVVNNKLQEESQLNLLKDSGFVTAQFYYKRRARIPGFEKMKVLDILNILIEQQKRIVESRREEGLLE</sequence>
<proteinExistence type="predicted"/>
<dbReference type="AlphaFoldDB" id="A0A1X0SGC3"/>
<evidence type="ECO:0000313" key="7">
    <source>
        <dbReference type="Proteomes" id="UP000242381"/>
    </source>
</evidence>
<dbReference type="InterPro" id="IPR009057">
    <property type="entry name" value="Homeodomain-like_sf"/>
</dbReference>
<feature type="compositionally biased region" description="Basic residues" evidence="4">
    <location>
        <begin position="8"/>
        <end position="34"/>
    </location>
</feature>
<feature type="compositionally biased region" description="Acidic residues" evidence="4">
    <location>
        <begin position="196"/>
        <end position="211"/>
    </location>
</feature>
<dbReference type="InterPro" id="IPR001005">
    <property type="entry name" value="SANT/Myb"/>
</dbReference>
<evidence type="ECO:0000256" key="3">
    <source>
        <dbReference type="ARBA" id="ARBA00023242"/>
    </source>
</evidence>
<feature type="domain" description="HTH myb-type" evidence="5">
    <location>
        <begin position="374"/>
        <end position="427"/>
    </location>
</feature>
<dbReference type="PANTHER" id="PTHR46380:SF2">
    <property type="entry name" value="CYCLIN-D-BINDING MYB-LIKE TRANSCRIPTION FACTOR 1"/>
    <property type="match status" value="1"/>
</dbReference>
<gene>
    <name evidence="6" type="ORF">BCV71DRAFT_247112</name>
</gene>
<evidence type="ECO:0000313" key="6">
    <source>
        <dbReference type="EMBL" id="ORE23340.1"/>
    </source>
</evidence>
<dbReference type="Gene3D" id="1.10.10.60">
    <property type="entry name" value="Homeodomain-like"/>
    <property type="match status" value="1"/>
</dbReference>
<dbReference type="OMA" id="RTDANCC"/>
<dbReference type="CDD" id="cd00167">
    <property type="entry name" value="SANT"/>
    <property type="match status" value="1"/>
</dbReference>
<protein>
    <recommendedName>
        <fullName evidence="5">HTH myb-type domain-containing protein</fullName>
    </recommendedName>
</protein>
<evidence type="ECO:0000256" key="2">
    <source>
        <dbReference type="ARBA" id="ARBA00023125"/>
    </source>
</evidence>
<accession>A0A1X0SGC3</accession>
<evidence type="ECO:0000256" key="4">
    <source>
        <dbReference type="SAM" id="MobiDB-lite"/>
    </source>
</evidence>
<dbReference type="Pfam" id="PF13921">
    <property type="entry name" value="Myb_DNA-bind_6"/>
    <property type="match status" value="1"/>
</dbReference>
<comment type="subcellular location">
    <subcellularLocation>
        <location evidence="1">Nucleus</location>
    </subcellularLocation>
</comment>
<dbReference type="EMBL" id="KV921259">
    <property type="protein sequence ID" value="ORE23340.1"/>
    <property type="molecule type" value="Genomic_DNA"/>
</dbReference>
<dbReference type="SUPFAM" id="SSF46689">
    <property type="entry name" value="Homeodomain-like"/>
    <property type="match status" value="1"/>
</dbReference>
<dbReference type="VEuPathDB" id="FungiDB:BCV72DRAFT_296621"/>
<dbReference type="PANTHER" id="PTHR46380">
    <property type="entry name" value="CYCLIN-D-BINDING MYB-LIKE TRANSCRIPTION FACTOR 1"/>
    <property type="match status" value="1"/>
</dbReference>
<dbReference type="PROSITE" id="PS51294">
    <property type="entry name" value="HTH_MYB"/>
    <property type="match status" value="1"/>
</dbReference>
<feature type="region of interest" description="Disordered" evidence="4">
    <location>
        <begin position="1"/>
        <end position="225"/>
    </location>
</feature>
<dbReference type="Proteomes" id="UP000242381">
    <property type="component" value="Unassembled WGS sequence"/>
</dbReference>
<dbReference type="GO" id="GO:0000981">
    <property type="term" value="F:DNA-binding transcription factor activity, RNA polymerase II-specific"/>
    <property type="evidence" value="ECO:0007669"/>
    <property type="project" value="TreeGrafter"/>
</dbReference>
<evidence type="ECO:0000259" key="5">
    <source>
        <dbReference type="PROSITE" id="PS51294"/>
    </source>
</evidence>
<keyword evidence="2" id="KW-0238">DNA-binding</keyword>
<dbReference type="GO" id="GO:0005634">
    <property type="term" value="C:nucleus"/>
    <property type="evidence" value="ECO:0007669"/>
    <property type="project" value="UniProtKB-SubCell"/>
</dbReference>
<reference evidence="6 7" key="1">
    <citation type="journal article" date="2016" name="Proc. Natl. Acad. Sci. U.S.A.">
        <title>Lipid metabolic changes in an early divergent fungus govern the establishment of a mutualistic symbiosis with endobacteria.</title>
        <authorList>
            <person name="Lastovetsky O.A."/>
            <person name="Gaspar M.L."/>
            <person name="Mondo S.J."/>
            <person name="LaButti K.M."/>
            <person name="Sandor L."/>
            <person name="Grigoriev I.V."/>
            <person name="Henry S.A."/>
            <person name="Pawlowska T.E."/>
        </authorList>
    </citation>
    <scope>NUCLEOTIDE SEQUENCE [LARGE SCALE GENOMIC DNA]</scope>
    <source>
        <strain evidence="6 7">ATCC 11559</strain>
    </source>
</reference>
<dbReference type="SMART" id="SM00717">
    <property type="entry name" value="SANT"/>
    <property type="match status" value="2"/>
</dbReference>
<dbReference type="InterPro" id="IPR051651">
    <property type="entry name" value="DMTF1_DNA-bind_reg"/>
</dbReference>
<dbReference type="InterPro" id="IPR017930">
    <property type="entry name" value="Myb_dom"/>
</dbReference>